<evidence type="ECO:0000256" key="2">
    <source>
        <dbReference type="ARBA" id="ARBA00004496"/>
    </source>
</evidence>
<comment type="subcellular location">
    <subcellularLocation>
        <location evidence="1">Cell projection</location>
        <location evidence="1">Cilium</location>
    </subcellularLocation>
    <subcellularLocation>
        <location evidence="2">Cytoplasm</location>
    </subcellularLocation>
</comment>
<reference evidence="10" key="1">
    <citation type="submission" date="2016-10" db="EMBL/GenBank/DDBJ databases">
        <authorList>
            <person name="Varghese N."/>
            <person name="Submissions S."/>
        </authorList>
    </citation>
    <scope>NUCLEOTIDE SEQUENCE [LARGE SCALE GENOMIC DNA]</scope>
    <source>
        <strain evidence="10">DSM 24740</strain>
    </source>
</reference>
<dbReference type="InterPro" id="IPR013783">
    <property type="entry name" value="Ig-like_fold"/>
</dbReference>
<dbReference type="Pfam" id="PF22544">
    <property type="entry name" value="HYDIN_VesB_CFA65-like_Ig"/>
    <property type="match status" value="1"/>
</dbReference>
<dbReference type="AlphaFoldDB" id="A0A1H9KVT2"/>
<feature type="domain" description="HYDIN/VesB/CFA65-like Ig-like" evidence="8">
    <location>
        <begin position="596"/>
        <end position="679"/>
    </location>
</feature>
<feature type="chain" id="PRO_5011491931" evidence="6">
    <location>
        <begin position="20"/>
        <end position="780"/>
    </location>
</feature>
<evidence type="ECO:0000256" key="6">
    <source>
        <dbReference type="SAM" id="SignalP"/>
    </source>
</evidence>
<organism evidence="9 10">
    <name type="scientific">Neolewinella agarilytica</name>
    <dbReference type="NCBI Taxonomy" id="478744"/>
    <lineage>
        <taxon>Bacteria</taxon>
        <taxon>Pseudomonadati</taxon>
        <taxon>Bacteroidota</taxon>
        <taxon>Saprospiria</taxon>
        <taxon>Saprospirales</taxon>
        <taxon>Lewinellaceae</taxon>
        <taxon>Neolewinella</taxon>
    </lineage>
</organism>
<dbReference type="InParanoid" id="A0A1H9KVT2"/>
<keyword evidence="3" id="KW-0963">Cytoplasm</keyword>
<evidence type="ECO:0000256" key="3">
    <source>
        <dbReference type="ARBA" id="ARBA00022490"/>
    </source>
</evidence>
<evidence type="ECO:0000259" key="8">
    <source>
        <dbReference type="Pfam" id="PF22544"/>
    </source>
</evidence>
<dbReference type="GO" id="GO:0005737">
    <property type="term" value="C:cytoplasm"/>
    <property type="evidence" value="ECO:0007669"/>
    <property type="project" value="UniProtKB-SubCell"/>
</dbReference>
<dbReference type="Gene3D" id="2.60.40.10">
    <property type="entry name" value="Immunoglobulins"/>
    <property type="match status" value="2"/>
</dbReference>
<sequence length="780" mass="83320">MRIIFTLCMSLLFCSLISAQEATRLTDINAGPADASPTRFFNFQGNLLFRARAADTGTELYLSDGTPEGTRLIKDINDDPSVSAGNANPDNFIFFNGKVYFNAQNAASGEELFSTDGTAEGTVLVDDIYPGSDGSDPSGFILLNNELYFTATDENLNAELHRLDMSGDTAALVIDINPGGGAGNPMFNTFFDGNIFFSGDDGTSGQELWSSDGFDSGTFRIADINMGSGDSGPNQFTVHDGGLYFRAGTDEFGRELYRSDGLFVERITDLLPGPANGDPGFMISFGNRLFFTGESVANGRELYVSDGTAEGTIMLEINEGAAGSSPTDFQILDGPGDNDILLFIAEDEDAEQIFFLTIEDDEIEIESMIGLYGDEGTVIPTEPDDVAFTGSTLYFTGNTPENGEELYKLSLINEDGPQRITDIGPGSEDGGIDETTLIGTNLFFEADDSAGKELWVLTAEFAEYELAVEGQGRINNGDTINMGSHNLGVDLITRTFDIVSTGTGPTSASIENINEINDPFAVLPISDLDSIGSGTTANVQIGFLPLAAGTFVDSLEIFVFGRNGPEEVTIYLKGIGIASSGVLDVTVNDATIMALDEINFGEVPSRTDSTIPVVLTNSGAGPLMYSPSLRAGMEFTADDLSDTRIAAGGTDTINLTFRPTTEGAYTDTLDLNVSLNAETMTEVSFVLVGNAIVNSVNNFGIENVKAFPNPTTDQLRIELGESLPKGAVRVFNVSGQQLREEAWPVNARVHDLSIKALPAGAYTLEVSNGNRRVLIEVIKR</sequence>
<evidence type="ECO:0000256" key="1">
    <source>
        <dbReference type="ARBA" id="ARBA00004138"/>
    </source>
</evidence>
<proteinExistence type="predicted"/>
<evidence type="ECO:0000256" key="5">
    <source>
        <dbReference type="ARBA" id="ARBA00023273"/>
    </source>
</evidence>
<dbReference type="NCBIfam" id="TIGR04183">
    <property type="entry name" value="Por_Secre_tail"/>
    <property type="match status" value="1"/>
</dbReference>
<evidence type="ECO:0000313" key="10">
    <source>
        <dbReference type="Proteomes" id="UP000199021"/>
    </source>
</evidence>
<dbReference type="Proteomes" id="UP000199021">
    <property type="component" value="Unassembled WGS sequence"/>
</dbReference>
<dbReference type="RefSeq" id="WP_090171120.1">
    <property type="nucleotide sequence ID" value="NZ_FOFB01000022.1"/>
</dbReference>
<keyword evidence="5" id="KW-0966">Cell projection</keyword>
<dbReference type="OrthoDB" id="1489153at2"/>
<name>A0A1H9KVT2_9BACT</name>
<feature type="signal peptide" evidence="6">
    <location>
        <begin position="1"/>
        <end position="19"/>
    </location>
</feature>
<keyword evidence="10" id="KW-1185">Reference proteome</keyword>
<dbReference type="Pfam" id="PF18962">
    <property type="entry name" value="Por_Secre_tail"/>
    <property type="match status" value="1"/>
</dbReference>
<keyword evidence="6" id="KW-0732">Signal</keyword>
<accession>A0A1H9KVT2</accession>
<evidence type="ECO:0000259" key="7">
    <source>
        <dbReference type="Pfam" id="PF18962"/>
    </source>
</evidence>
<dbReference type="STRING" id="478744.SAMN05444359_12215"/>
<evidence type="ECO:0000313" key="9">
    <source>
        <dbReference type="EMBL" id="SER03331.1"/>
    </source>
</evidence>
<dbReference type="InterPro" id="IPR026444">
    <property type="entry name" value="Secre_tail"/>
</dbReference>
<protein>
    <submittedName>
        <fullName evidence="9">Por secretion system C-terminal sorting domain-containing protein</fullName>
    </submittedName>
</protein>
<gene>
    <name evidence="9" type="ORF">SAMN05444359_12215</name>
</gene>
<feature type="domain" description="Secretion system C-terminal sorting" evidence="7">
    <location>
        <begin position="707"/>
        <end position="773"/>
    </location>
</feature>
<dbReference type="InterPro" id="IPR053879">
    <property type="entry name" value="HYDIN_VesB_CFA65-like_Ig"/>
</dbReference>
<evidence type="ECO:0000256" key="4">
    <source>
        <dbReference type="ARBA" id="ARBA00023069"/>
    </source>
</evidence>
<keyword evidence="4" id="KW-0969">Cilium</keyword>
<dbReference type="EMBL" id="FOFB01000022">
    <property type="protein sequence ID" value="SER03331.1"/>
    <property type="molecule type" value="Genomic_DNA"/>
</dbReference>